<evidence type="ECO:0000313" key="2">
    <source>
        <dbReference type="EMBL" id="MBK4720521.1"/>
    </source>
</evidence>
<keyword evidence="1" id="KW-0472">Membrane</keyword>
<sequence length="199" mass="21294">MIAVAAILSILSAPAMIIYSYKTRLPRWLQVIANALLAPYLLIVSTIGAIGTLPALPALVDVLRDDGCLQRYFDDELVVTSPTGLRKAVVSTGVCVSGPLAISSDDGTDIEITTPGTGKRVTVFKGYARSDKSVDLEWKEDGRLLVRLHKVIPVGKSLHNVDGVIIEYRVSQKAMGSLPTSSESAAQFRAWATGNAVID</sequence>
<proteinExistence type="predicted"/>
<comment type="caution">
    <text evidence="2">The sequence shown here is derived from an EMBL/GenBank/DDBJ whole genome shotgun (WGS) entry which is preliminary data.</text>
</comment>
<reference evidence="2 3" key="1">
    <citation type="submission" date="2021-01" db="EMBL/GenBank/DDBJ databases">
        <title>Azospirillum sp. YIM DDC1 draft genome.</title>
        <authorList>
            <person name="Wang Y.-X."/>
        </authorList>
    </citation>
    <scope>NUCLEOTIDE SEQUENCE [LARGE SCALE GENOMIC DNA]</scope>
    <source>
        <strain evidence="2 3">YIM DDC1</strain>
    </source>
</reference>
<organism evidence="2 3">
    <name type="scientific">Azospirillum aestuarii</name>
    <dbReference type="NCBI Taxonomy" id="2802052"/>
    <lineage>
        <taxon>Bacteria</taxon>
        <taxon>Pseudomonadati</taxon>
        <taxon>Pseudomonadota</taxon>
        <taxon>Alphaproteobacteria</taxon>
        <taxon>Rhodospirillales</taxon>
        <taxon>Azospirillaceae</taxon>
        <taxon>Azospirillum</taxon>
    </lineage>
</organism>
<keyword evidence="3" id="KW-1185">Reference proteome</keyword>
<evidence type="ECO:0000256" key="1">
    <source>
        <dbReference type="SAM" id="Phobius"/>
    </source>
</evidence>
<feature type="transmembrane region" description="Helical" evidence="1">
    <location>
        <begin position="31"/>
        <end position="56"/>
    </location>
</feature>
<dbReference type="RefSeq" id="WP_200485687.1">
    <property type="nucleotide sequence ID" value="NZ_JAEPIV010000008.1"/>
</dbReference>
<evidence type="ECO:0000313" key="3">
    <source>
        <dbReference type="Proteomes" id="UP000654452"/>
    </source>
</evidence>
<evidence type="ECO:0008006" key="4">
    <source>
        <dbReference type="Google" id="ProtNLM"/>
    </source>
</evidence>
<dbReference type="Proteomes" id="UP000654452">
    <property type="component" value="Unassembled WGS sequence"/>
</dbReference>
<accession>A0ABS1I0R0</accession>
<keyword evidence="1" id="KW-1133">Transmembrane helix</keyword>
<protein>
    <recommendedName>
        <fullName evidence="4">SMODS-associating 2TM beta-strand rich effector domain-containing protein</fullName>
    </recommendedName>
</protein>
<name>A0ABS1I0R0_9PROT</name>
<gene>
    <name evidence="2" type="ORF">JJL56_16760</name>
</gene>
<keyword evidence="1" id="KW-0812">Transmembrane</keyword>
<dbReference type="EMBL" id="JAEPIV010000008">
    <property type="protein sequence ID" value="MBK4720521.1"/>
    <property type="molecule type" value="Genomic_DNA"/>
</dbReference>